<dbReference type="KEGG" id="ipo:Ilyop_2054"/>
<gene>
    <name evidence="1" type="ordered locus">Ilyop_2054</name>
</gene>
<evidence type="ECO:0000313" key="1">
    <source>
        <dbReference type="EMBL" id="ADO83825.1"/>
    </source>
</evidence>
<dbReference type="Proteomes" id="UP000006875">
    <property type="component" value="Plasmid pILYOP01"/>
</dbReference>
<keyword evidence="2" id="KW-1185">Reference proteome</keyword>
<protein>
    <submittedName>
        <fullName evidence="1">Uncharacterized protein</fullName>
    </submittedName>
</protein>
<dbReference type="HOGENOM" id="CLU_1945864_0_0_0"/>
<evidence type="ECO:0000313" key="2">
    <source>
        <dbReference type="Proteomes" id="UP000006875"/>
    </source>
</evidence>
<accession>E3HBR3</accession>
<name>E3HBR3_ILYPC</name>
<organism evidence="1 2">
    <name type="scientific">Ilyobacter polytropus (strain ATCC 51220 / DSM 2926 / LMG 16218 / CuHBu1)</name>
    <dbReference type="NCBI Taxonomy" id="572544"/>
    <lineage>
        <taxon>Bacteria</taxon>
        <taxon>Fusobacteriati</taxon>
        <taxon>Fusobacteriota</taxon>
        <taxon>Fusobacteriia</taxon>
        <taxon>Fusobacteriales</taxon>
        <taxon>Fusobacteriaceae</taxon>
        <taxon>Ilyobacter</taxon>
    </lineage>
</organism>
<dbReference type="AlphaFoldDB" id="E3HBR3"/>
<proteinExistence type="predicted"/>
<dbReference type="EMBL" id="CP002282">
    <property type="protein sequence ID" value="ADO83825.1"/>
    <property type="molecule type" value="Genomic_DNA"/>
</dbReference>
<dbReference type="RefSeq" id="WP_013388487.1">
    <property type="nucleotide sequence ID" value="NC_014633.1"/>
</dbReference>
<geneLocation type="plasmid" evidence="1 2">
    <name>pILYOP01</name>
</geneLocation>
<sequence length="142" mass="16832">MNLNDCKNLEGDIMHINQIKRITEDYVSSLNSLDLPKIISLVHQDIGIYSMKNGDIVKLAFGIEEFKSIFNFFNIEYQFIYWKIINHNIKDEFTEVIVRQKIFFLEDIPDGPKAWDMNEQISKMVFKFKNEKIKNISILYSD</sequence>
<keyword evidence="1" id="KW-0614">Plasmid</keyword>
<reference evidence="1 2" key="1">
    <citation type="journal article" date="2010" name="Stand. Genomic Sci.">
        <title>Complete genome sequence of Ilyobacter polytropus type strain (CuHbu1).</title>
        <authorList>
            <person name="Sikorski J."/>
            <person name="Chertkov O."/>
            <person name="Lapidus A."/>
            <person name="Nolan M."/>
            <person name="Lucas S."/>
            <person name="Del Rio T.G."/>
            <person name="Tice H."/>
            <person name="Cheng J.F."/>
            <person name="Tapia R."/>
            <person name="Han C."/>
            <person name="Goodwin L."/>
            <person name="Pitluck S."/>
            <person name="Liolios K."/>
            <person name="Ivanova N."/>
            <person name="Mavromatis K."/>
            <person name="Mikhailova N."/>
            <person name="Pati A."/>
            <person name="Chen A."/>
            <person name="Palaniappan K."/>
            <person name="Land M."/>
            <person name="Hauser L."/>
            <person name="Chang Y.J."/>
            <person name="Jeffries C.D."/>
            <person name="Brambilla E."/>
            <person name="Yasawong M."/>
            <person name="Rohde M."/>
            <person name="Pukall R."/>
            <person name="Spring S."/>
            <person name="Goker M."/>
            <person name="Woyke T."/>
            <person name="Bristow J."/>
            <person name="Eisen J.A."/>
            <person name="Markowitz V."/>
            <person name="Hugenholtz P."/>
            <person name="Kyrpides N.C."/>
            <person name="Klenk H.P."/>
        </authorList>
    </citation>
    <scope>NUCLEOTIDE SEQUENCE [LARGE SCALE GENOMIC DNA]</scope>
    <source>
        <strain evidence="2">ATCC 51220 / DSM 2926 / LMG 16218 / CuHBu1</strain>
        <plasmid evidence="2">pILYOP01</plasmid>
    </source>
</reference>